<evidence type="ECO:0000259" key="8">
    <source>
        <dbReference type="SMART" id="SM00363"/>
    </source>
</evidence>
<dbReference type="FunFam" id="3.30.70.1560:FF:000001">
    <property type="entry name" value="Pseudouridine synthase"/>
    <property type="match status" value="1"/>
</dbReference>
<dbReference type="NCBIfam" id="TIGR00093">
    <property type="entry name" value="pseudouridine synthase"/>
    <property type="match status" value="1"/>
</dbReference>
<evidence type="ECO:0000256" key="6">
    <source>
        <dbReference type="PROSITE-ProRule" id="PRU00182"/>
    </source>
</evidence>
<dbReference type="Gene3D" id="3.10.290.10">
    <property type="entry name" value="RNA-binding S4 domain"/>
    <property type="match status" value="1"/>
</dbReference>
<keyword evidence="10" id="KW-1185">Reference proteome</keyword>
<dbReference type="InterPro" id="IPR020094">
    <property type="entry name" value="TruA/RsuA/RluB/E/F_N"/>
</dbReference>
<keyword evidence="2 6" id="KW-0694">RNA-binding</keyword>
<name>A0A4Y5YDM1_9GAMM</name>
<dbReference type="SMART" id="SM00363">
    <property type="entry name" value="S4"/>
    <property type="match status" value="1"/>
</dbReference>
<accession>A0A4Y5YDM1</accession>
<feature type="domain" description="RNA-binding S4" evidence="8">
    <location>
        <begin position="1"/>
        <end position="63"/>
    </location>
</feature>
<dbReference type="EMBL" id="CP041036">
    <property type="protein sequence ID" value="QDE30737.1"/>
    <property type="molecule type" value="Genomic_DNA"/>
</dbReference>
<dbReference type="Gene3D" id="3.30.70.580">
    <property type="entry name" value="Pseudouridine synthase I, catalytic domain, N-terminal subdomain"/>
    <property type="match status" value="1"/>
</dbReference>
<dbReference type="CDD" id="cd00165">
    <property type="entry name" value="S4"/>
    <property type="match status" value="1"/>
</dbReference>
<dbReference type="GO" id="GO:0160136">
    <property type="term" value="F:16S rRNA pseudouridine(516) synthase activity"/>
    <property type="evidence" value="ECO:0007669"/>
    <property type="project" value="UniProtKB-EC"/>
</dbReference>
<dbReference type="Gene3D" id="3.30.70.1560">
    <property type="entry name" value="Alpha-L RNA-binding motif"/>
    <property type="match status" value="1"/>
</dbReference>
<protein>
    <recommendedName>
        <fullName evidence="7">Pseudouridine synthase</fullName>
        <ecNumber evidence="7">5.4.99.-</ecNumber>
    </recommendedName>
</protein>
<dbReference type="CDD" id="cd02553">
    <property type="entry name" value="PseudoU_synth_RsuA"/>
    <property type="match status" value="1"/>
</dbReference>
<dbReference type="GO" id="GO:0003723">
    <property type="term" value="F:RNA binding"/>
    <property type="evidence" value="ECO:0007669"/>
    <property type="project" value="UniProtKB-KW"/>
</dbReference>
<evidence type="ECO:0000256" key="2">
    <source>
        <dbReference type="ARBA" id="ARBA00022884"/>
    </source>
</evidence>
<dbReference type="GO" id="GO:0000455">
    <property type="term" value="P:enzyme-directed rRNA pseudouridine synthesis"/>
    <property type="evidence" value="ECO:0007669"/>
    <property type="project" value="UniProtKB-ARBA"/>
</dbReference>
<reference evidence="9 10" key="1">
    <citation type="submission" date="2019-06" db="EMBL/GenBank/DDBJ databases">
        <title>The genome of Shewanella sp. SM1901.</title>
        <authorList>
            <person name="Cha Q."/>
        </authorList>
    </citation>
    <scope>NUCLEOTIDE SEQUENCE [LARGE SCALE GENOMIC DNA]</scope>
    <source>
        <strain evidence="9 10">SM1901</strain>
    </source>
</reference>
<dbReference type="GO" id="GO:0005829">
    <property type="term" value="C:cytosol"/>
    <property type="evidence" value="ECO:0007669"/>
    <property type="project" value="UniProtKB-ARBA"/>
</dbReference>
<evidence type="ECO:0000313" key="10">
    <source>
        <dbReference type="Proteomes" id="UP000319809"/>
    </source>
</evidence>
<dbReference type="SUPFAM" id="SSF55174">
    <property type="entry name" value="Alpha-L RNA-binding motif"/>
    <property type="match status" value="1"/>
</dbReference>
<dbReference type="InterPro" id="IPR018496">
    <property type="entry name" value="PsdUridine_synth_RsuA/RluB_CS"/>
</dbReference>
<comment type="function">
    <text evidence="5">Responsible for synthesis of pseudouridine from uracil-516 in 16S ribosomal RNA.</text>
</comment>
<dbReference type="KEGG" id="spol:FH971_07030"/>
<dbReference type="PANTHER" id="PTHR47683:SF4">
    <property type="entry name" value="PSEUDOURIDINE SYNTHASE"/>
    <property type="match status" value="1"/>
</dbReference>
<dbReference type="InterPro" id="IPR002942">
    <property type="entry name" value="S4_RNA-bd"/>
</dbReference>
<dbReference type="RefSeq" id="WP_140233821.1">
    <property type="nucleotide sequence ID" value="NZ_CP041036.1"/>
</dbReference>
<dbReference type="InterPro" id="IPR050343">
    <property type="entry name" value="RsuA_PseudoU_synthase"/>
</dbReference>
<evidence type="ECO:0000256" key="3">
    <source>
        <dbReference type="ARBA" id="ARBA00023235"/>
    </source>
</evidence>
<dbReference type="PROSITE" id="PS01149">
    <property type="entry name" value="PSI_RSU"/>
    <property type="match status" value="1"/>
</dbReference>
<dbReference type="PANTHER" id="PTHR47683">
    <property type="entry name" value="PSEUDOURIDINE SYNTHASE FAMILY PROTEIN-RELATED"/>
    <property type="match status" value="1"/>
</dbReference>
<proteinExistence type="inferred from homology"/>
<dbReference type="Proteomes" id="UP000319809">
    <property type="component" value="Chromosome"/>
</dbReference>
<evidence type="ECO:0000256" key="7">
    <source>
        <dbReference type="RuleBase" id="RU003887"/>
    </source>
</evidence>
<dbReference type="PROSITE" id="PS50889">
    <property type="entry name" value="S4"/>
    <property type="match status" value="1"/>
</dbReference>
<dbReference type="InterPro" id="IPR020103">
    <property type="entry name" value="PsdUridine_synth_cat_dom_sf"/>
</dbReference>
<dbReference type="InterPro" id="IPR006145">
    <property type="entry name" value="PsdUridine_synth_RsuA/RluA"/>
</dbReference>
<evidence type="ECO:0000256" key="4">
    <source>
        <dbReference type="ARBA" id="ARBA00036749"/>
    </source>
</evidence>
<dbReference type="InterPro" id="IPR000748">
    <property type="entry name" value="PsdUridine_synth_RsuA/RluB/E/F"/>
</dbReference>
<comment type="similarity">
    <text evidence="1 7">Belongs to the pseudouridine synthase RsuA family.</text>
</comment>
<dbReference type="Pfam" id="PF00849">
    <property type="entry name" value="PseudoU_synth_2"/>
    <property type="match status" value="1"/>
</dbReference>
<gene>
    <name evidence="9" type="ORF">FH971_07030</name>
</gene>
<dbReference type="InterPro" id="IPR036986">
    <property type="entry name" value="S4_RNA-bd_sf"/>
</dbReference>
<sequence>MRLDRFVVKSTELTQQQAIELIHQAKIYVNNVAVVDEAIQVHENNDIQLDGQKLVTRPFRYILINKPAYTLCSNADGVYPSLFSLLDVDRLSELHIAGRLDADTTGLVLITDDGRWTFSITSPSKKCNKVYRVTLVKPIAVDAAERFLQGIALQGEQGLTLPAQLKVLAPQEVLLTLTEGKFHQVKRMFAAIGNKVVSLHRQSIGTVNLDVELGDWRYLTTDEIQSFL</sequence>
<dbReference type="EC" id="5.4.99.-" evidence="7"/>
<evidence type="ECO:0000313" key="9">
    <source>
        <dbReference type="EMBL" id="QDE30737.1"/>
    </source>
</evidence>
<comment type="catalytic activity">
    <reaction evidence="4">
        <text>uridine(516) in 16S rRNA = pseudouridine(516) in 16S rRNA</text>
        <dbReference type="Rhea" id="RHEA:38867"/>
        <dbReference type="Rhea" id="RHEA-COMP:10089"/>
        <dbReference type="Rhea" id="RHEA-COMP:10090"/>
        <dbReference type="ChEBI" id="CHEBI:65314"/>
        <dbReference type="ChEBI" id="CHEBI:65315"/>
        <dbReference type="EC" id="5.4.99.19"/>
    </reaction>
</comment>
<organism evidence="9 10">
    <name type="scientific">Shewanella polaris</name>
    <dbReference type="NCBI Taxonomy" id="2588449"/>
    <lineage>
        <taxon>Bacteria</taxon>
        <taxon>Pseudomonadati</taxon>
        <taxon>Pseudomonadota</taxon>
        <taxon>Gammaproteobacteria</taxon>
        <taxon>Alteromonadales</taxon>
        <taxon>Shewanellaceae</taxon>
        <taxon>Shewanella</taxon>
    </lineage>
</organism>
<dbReference type="AlphaFoldDB" id="A0A4Y5YDM1"/>
<evidence type="ECO:0000256" key="5">
    <source>
        <dbReference type="ARBA" id="ARBA00037590"/>
    </source>
</evidence>
<dbReference type="SUPFAM" id="SSF55120">
    <property type="entry name" value="Pseudouridine synthase"/>
    <property type="match status" value="1"/>
</dbReference>
<dbReference type="InterPro" id="IPR042092">
    <property type="entry name" value="PsdUridine_s_RsuA/RluB/E/F_cat"/>
</dbReference>
<keyword evidence="3 7" id="KW-0413">Isomerase</keyword>
<evidence type="ECO:0000256" key="1">
    <source>
        <dbReference type="ARBA" id="ARBA00008348"/>
    </source>
</evidence>